<dbReference type="InterPro" id="IPR002048">
    <property type="entry name" value="EF_hand_dom"/>
</dbReference>
<keyword evidence="5" id="KW-1185">Reference proteome</keyword>
<dbReference type="FunFam" id="2.60.40.10:FF:000270">
    <property type="entry name" value="Cell surface protein"/>
    <property type="match status" value="3"/>
</dbReference>
<dbReference type="InterPro" id="IPR018247">
    <property type="entry name" value="EF_Hand_1_Ca_BS"/>
</dbReference>
<evidence type="ECO:0000259" key="3">
    <source>
        <dbReference type="PROSITE" id="PS50222"/>
    </source>
</evidence>
<dbReference type="Pfam" id="PF13517">
    <property type="entry name" value="FG-GAP_3"/>
    <property type="match status" value="2"/>
</dbReference>
<feature type="domain" description="EF-hand" evidence="3">
    <location>
        <begin position="1078"/>
        <end position="1098"/>
    </location>
</feature>
<sequence length="1098" mass="117431">MNTATVNSVSWGDGRQYGSTLVVILKNETKPQVEYWVAEGCDWMHYADFLGYDVPNSTTYFNGTVDLADVQNASLYSTHLTGFNYEDLNGNSLPGATESVSDEYFNYIRWDNVQGSLVPENQTVLVSRGSDTYCSVVFHGLSIVSKSPDLVPVSLTPSAVTANINNTMTATIENKGSNNSQSFNVSLMVDGKVVDTQPASELIIGSNTTVDLHWTPDGSTDIYSLSVVADPENIVVESNKDNNILNVLVGTTSAASPVADFSAGKTSGDAPLTVTFIDLSANSPTSWMWDFDNDGVVDSNVQNPTYTYTNIGNYTVKLTVANAGGNDSETKTRYIVVNPLVADFTATPTSGDAPLIVTFTDASIGSPTSWLWDFGDGTTSTSQNPTHTFTKIGTYSVKFTATNIAGNNSTTKTGHINVTGPASIGPIWIAKSEWNVPDISDSSGDRASPTLADLDDDGDYDLLIGEYNGNIYGYENTGTPSSPVWTRKIEWDAPSTGYYAFPRLADLDGDGDYDLLIGEYSGNAYGYENTGTPSSPVWTRKIEWDAPDIGSRAAPCLADLDGDEDYDLLVGASDGFSYSYENTGTTNSPVWTRKPEWDVPDIGSNAAPCLADLDGDGDYDLLIGRSSGAGYAYENTGTKNSPVWTRKTTWDAPSTSSAYPCLADLDGDGDYDLLIGATNGISYAYENTAVLADLIPDLIPTAITQPSRITSNSPCTISATINNTGPGNAEDAFNTTLSVNGTVVDTQSVSGIASGSSAEVSFSWMPESAGDYNLKVTVDPENEIAESDETNNAMTVMVTVSAASTTPVADFAVNMTSGDVPLTVQFTDQSTGIPTSWFWDFGDGTSATDQNPSHTYNAAGNYTVNLTVENAAGKDFELKSDYIEVSGASGSTVTLYFDPENSSVSENESIEINVVASNFPEGLSGYNLTVAIDDPTVAEIVDIEYPSWGLITENSSLPGTSIYLKTVDGEDTVKAGATDVVLATLTVSGKKKGSANLSIGVKRLDDDSGNIIEPAFLTGRIEVTLLSPLPDQEYAPQDLDGDGFYEDLTGNGEFSFVDIVAYFHNMDWIEENMPVEYFDFNGNGRIDFDDVVRMFAMI</sequence>
<dbReference type="PANTHER" id="PTHR11532:SF57">
    <property type="entry name" value="CARBOXYPEPTIDASE D, B"/>
    <property type="match status" value="1"/>
</dbReference>
<dbReference type="SMART" id="SM00089">
    <property type="entry name" value="PKD"/>
    <property type="match status" value="3"/>
</dbReference>
<dbReference type="Pfam" id="PF11824">
    <property type="entry name" value="DUF3344"/>
    <property type="match status" value="1"/>
</dbReference>
<evidence type="ECO:0000313" key="5">
    <source>
        <dbReference type="Proteomes" id="UP000033101"/>
    </source>
</evidence>
<dbReference type="Proteomes" id="UP000033101">
    <property type="component" value="Chromosome"/>
</dbReference>
<dbReference type="InterPro" id="IPR013783">
    <property type="entry name" value="Ig-like_fold"/>
</dbReference>
<dbReference type="SUPFAM" id="SSF69318">
    <property type="entry name" value="Integrin alpha N-terminal domain"/>
    <property type="match status" value="1"/>
</dbReference>
<reference evidence="4 5" key="1">
    <citation type="submission" date="2014-07" db="EMBL/GenBank/DDBJ databases">
        <title>Methanogenic archaea and the global carbon cycle.</title>
        <authorList>
            <person name="Henriksen J.R."/>
            <person name="Luke J."/>
            <person name="Reinhart S."/>
            <person name="Benedict M.N."/>
            <person name="Youngblut N.D."/>
            <person name="Metcalf M.E."/>
            <person name="Whitaker R.J."/>
            <person name="Metcalf W.W."/>
        </authorList>
    </citation>
    <scope>NUCLEOTIDE SEQUENCE [LARGE SCALE GENOMIC DNA]</scope>
    <source>
        <strain evidence="4 5">HB-1</strain>
    </source>
</reference>
<name>A0A0E3SBY8_9EURY</name>
<dbReference type="PROSITE" id="PS50222">
    <property type="entry name" value="EF_HAND_2"/>
    <property type="match status" value="1"/>
</dbReference>
<dbReference type="InterPro" id="IPR000601">
    <property type="entry name" value="PKD_dom"/>
</dbReference>
<dbReference type="AlphaFoldDB" id="A0A0E3SBY8"/>
<dbReference type="PROSITE" id="PS50093">
    <property type="entry name" value="PKD"/>
    <property type="match status" value="3"/>
</dbReference>
<dbReference type="SUPFAM" id="SSF49299">
    <property type="entry name" value="PKD domain"/>
    <property type="match status" value="3"/>
</dbReference>
<dbReference type="HOGENOM" id="CLU_283527_0_0_2"/>
<dbReference type="GO" id="GO:0005615">
    <property type="term" value="C:extracellular space"/>
    <property type="evidence" value="ECO:0007669"/>
    <property type="project" value="TreeGrafter"/>
</dbReference>
<dbReference type="InterPro" id="IPR035986">
    <property type="entry name" value="PKD_dom_sf"/>
</dbReference>
<protein>
    <submittedName>
        <fullName evidence="4">Cell surface protein</fullName>
    </submittedName>
</protein>
<evidence type="ECO:0000256" key="1">
    <source>
        <dbReference type="ARBA" id="ARBA00022729"/>
    </source>
</evidence>
<dbReference type="InterPro" id="IPR028994">
    <property type="entry name" value="Integrin_alpha_N"/>
</dbReference>
<dbReference type="GO" id="GO:0006518">
    <property type="term" value="P:peptide metabolic process"/>
    <property type="evidence" value="ECO:0007669"/>
    <property type="project" value="TreeGrafter"/>
</dbReference>
<dbReference type="KEGG" id="mhor:MSHOH_2931"/>
<dbReference type="FunFam" id="2.60.40.10:FF:002287">
    <property type="entry name" value="Cell surface protein"/>
    <property type="match status" value="2"/>
</dbReference>
<dbReference type="InterPro" id="IPR011635">
    <property type="entry name" value="CARDB"/>
</dbReference>
<feature type="domain" description="PKD" evidence="2">
    <location>
        <begin position="807"/>
        <end position="873"/>
    </location>
</feature>
<organism evidence="4 5">
    <name type="scientific">Methanosarcina horonobensis HB-1 = JCM 15518</name>
    <dbReference type="NCBI Taxonomy" id="1434110"/>
    <lineage>
        <taxon>Archaea</taxon>
        <taxon>Methanobacteriati</taxon>
        <taxon>Methanobacteriota</taxon>
        <taxon>Stenosarchaea group</taxon>
        <taxon>Methanomicrobia</taxon>
        <taxon>Methanosarcinales</taxon>
        <taxon>Methanosarcinaceae</taxon>
        <taxon>Methanosarcina</taxon>
    </lineage>
</organism>
<dbReference type="Gene3D" id="2.130.10.130">
    <property type="entry name" value="Integrin alpha, N-terminal"/>
    <property type="match status" value="1"/>
</dbReference>
<feature type="domain" description="PKD" evidence="2">
    <location>
        <begin position="340"/>
        <end position="423"/>
    </location>
</feature>
<dbReference type="Gene3D" id="2.60.40.10">
    <property type="entry name" value="Immunoglobulins"/>
    <property type="match status" value="5"/>
</dbReference>
<dbReference type="Pfam" id="PF07705">
    <property type="entry name" value="CARDB"/>
    <property type="match status" value="2"/>
</dbReference>
<accession>A0A0E3SBY8</accession>
<dbReference type="GO" id="GO:0016485">
    <property type="term" value="P:protein processing"/>
    <property type="evidence" value="ECO:0007669"/>
    <property type="project" value="TreeGrafter"/>
</dbReference>
<dbReference type="Pfam" id="PF18911">
    <property type="entry name" value="PKD_4"/>
    <property type="match status" value="3"/>
</dbReference>
<dbReference type="EMBL" id="CP009516">
    <property type="protein sequence ID" value="AKB79414.1"/>
    <property type="molecule type" value="Genomic_DNA"/>
</dbReference>
<dbReference type="GO" id="GO:0005509">
    <property type="term" value="F:calcium ion binding"/>
    <property type="evidence" value="ECO:0007669"/>
    <property type="project" value="InterPro"/>
</dbReference>
<evidence type="ECO:0000313" key="4">
    <source>
        <dbReference type="EMBL" id="AKB79414.1"/>
    </source>
</evidence>
<proteinExistence type="predicted"/>
<dbReference type="CDD" id="cd00146">
    <property type="entry name" value="PKD"/>
    <property type="match status" value="3"/>
</dbReference>
<dbReference type="PATRIC" id="fig|1434110.4.peg.3779"/>
<feature type="domain" description="PKD" evidence="2">
    <location>
        <begin position="257"/>
        <end position="337"/>
    </location>
</feature>
<evidence type="ECO:0000259" key="2">
    <source>
        <dbReference type="PROSITE" id="PS50093"/>
    </source>
</evidence>
<dbReference type="InterPro" id="IPR022409">
    <property type="entry name" value="PKD/Chitinase_dom"/>
</dbReference>
<keyword evidence="1" id="KW-0732">Signal</keyword>
<gene>
    <name evidence="4" type="ORF">MSHOH_2931</name>
</gene>
<dbReference type="GO" id="GO:0004181">
    <property type="term" value="F:metallocarboxypeptidase activity"/>
    <property type="evidence" value="ECO:0007669"/>
    <property type="project" value="TreeGrafter"/>
</dbReference>
<dbReference type="PANTHER" id="PTHR11532">
    <property type="entry name" value="PROTEASE M14 CARBOXYPEPTIDASE"/>
    <property type="match status" value="1"/>
</dbReference>
<dbReference type="InterPro" id="IPR013517">
    <property type="entry name" value="FG-GAP"/>
</dbReference>
<dbReference type="InterPro" id="IPR021779">
    <property type="entry name" value="DUF3344"/>
</dbReference>
<dbReference type="InterPro" id="IPR050753">
    <property type="entry name" value="Peptidase_M14_domain"/>
</dbReference>
<dbReference type="PROSITE" id="PS00018">
    <property type="entry name" value="EF_HAND_1"/>
    <property type="match status" value="1"/>
</dbReference>